<sequence>MGLEWVPLVLVAVVALWLGTQACRESKRLEARLDRVIRRHRESTEAGVPTEDASNVDTSNVAPERSPVGARSRS</sequence>
<dbReference type="EMBL" id="BAABJP010000007">
    <property type="protein sequence ID" value="GAA5150643.1"/>
    <property type="molecule type" value="Genomic_DNA"/>
</dbReference>
<evidence type="ECO:0000313" key="2">
    <source>
        <dbReference type="EMBL" id="GAA5150643.1"/>
    </source>
</evidence>
<evidence type="ECO:0000313" key="3">
    <source>
        <dbReference type="Proteomes" id="UP001428817"/>
    </source>
</evidence>
<gene>
    <name evidence="2" type="ORF">GCM10023321_16360</name>
</gene>
<dbReference type="Proteomes" id="UP001428817">
    <property type="component" value="Unassembled WGS sequence"/>
</dbReference>
<name>A0ABP9PQR7_9PSEU</name>
<feature type="compositionally biased region" description="Polar residues" evidence="1">
    <location>
        <begin position="52"/>
        <end position="61"/>
    </location>
</feature>
<proteinExistence type="predicted"/>
<comment type="caution">
    <text evidence="2">The sequence shown here is derived from an EMBL/GenBank/DDBJ whole genome shotgun (WGS) entry which is preliminary data.</text>
</comment>
<protein>
    <submittedName>
        <fullName evidence="2">Uncharacterized protein</fullName>
    </submittedName>
</protein>
<keyword evidence="3" id="KW-1185">Reference proteome</keyword>
<feature type="region of interest" description="Disordered" evidence="1">
    <location>
        <begin position="40"/>
        <end position="74"/>
    </location>
</feature>
<organism evidence="2 3">
    <name type="scientific">Pseudonocardia eucalypti</name>
    <dbReference type="NCBI Taxonomy" id="648755"/>
    <lineage>
        <taxon>Bacteria</taxon>
        <taxon>Bacillati</taxon>
        <taxon>Actinomycetota</taxon>
        <taxon>Actinomycetes</taxon>
        <taxon>Pseudonocardiales</taxon>
        <taxon>Pseudonocardiaceae</taxon>
        <taxon>Pseudonocardia</taxon>
    </lineage>
</organism>
<reference evidence="3" key="1">
    <citation type="journal article" date="2019" name="Int. J. Syst. Evol. Microbiol.">
        <title>The Global Catalogue of Microorganisms (GCM) 10K type strain sequencing project: providing services to taxonomists for standard genome sequencing and annotation.</title>
        <authorList>
            <consortium name="The Broad Institute Genomics Platform"/>
            <consortium name="The Broad Institute Genome Sequencing Center for Infectious Disease"/>
            <person name="Wu L."/>
            <person name="Ma J."/>
        </authorList>
    </citation>
    <scope>NUCLEOTIDE SEQUENCE [LARGE SCALE GENOMIC DNA]</scope>
    <source>
        <strain evidence="3">JCM 18303</strain>
    </source>
</reference>
<accession>A0ABP9PQR7</accession>
<evidence type="ECO:0000256" key="1">
    <source>
        <dbReference type="SAM" id="MobiDB-lite"/>
    </source>
</evidence>